<dbReference type="MEROPS" id="S33.A32"/>
<dbReference type="PANTHER" id="PTHR43433:SF5">
    <property type="entry name" value="AB HYDROLASE-1 DOMAIN-CONTAINING PROTEIN"/>
    <property type="match status" value="1"/>
</dbReference>
<dbReference type="SUPFAM" id="SSF53474">
    <property type="entry name" value="alpha/beta-Hydrolases"/>
    <property type="match status" value="1"/>
</dbReference>
<evidence type="ECO:0000313" key="3">
    <source>
        <dbReference type="EMBL" id="CAQ01077.1"/>
    </source>
</evidence>
<dbReference type="InterPro" id="IPR000073">
    <property type="entry name" value="AB_hydrolase_1"/>
</dbReference>
<dbReference type="PRINTS" id="PR00111">
    <property type="entry name" value="ABHYDROLASE"/>
</dbReference>
<name>B0RFU0_CLASE</name>
<dbReference type="GO" id="GO:0016787">
    <property type="term" value="F:hydrolase activity"/>
    <property type="evidence" value="ECO:0007669"/>
    <property type="project" value="UniProtKB-KW"/>
</dbReference>
<feature type="compositionally biased region" description="Low complexity" evidence="1">
    <location>
        <begin position="132"/>
        <end position="159"/>
    </location>
</feature>
<dbReference type="Proteomes" id="UP000001318">
    <property type="component" value="Chromosome"/>
</dbReference>
<keyword evidence="4" id="KW-1185">Reference proteome</keyword>
<dbReference type="Pfam" id="PF00561">
    <property type="entry name" value="Abhydrolase_1"/>
    <property type="match status" value="1"/>
</dbReference>
<accession>B0RFU0</accession>
<gene>
    <name evidence="3" type="ordered locus">CMS0963</name>
</gene>
<protein>
    <submittedName>
        <fullName evidence="3">Hydrolase</fullName>
    </submittedName>
</protein>
<feature type="region of interest" description="Disordered" evidence="1">
    <location>
        <begin position="84"/>
        <end position="166"/>
    </location>
</feature>
<dbReference type="KEGG" id="cms:CMS0963"/>
<evidence type="ECO:0000256" key="1">
    <source>
        <dbReference type="SAM" id="MobiDB-lite"/>
    </source>
</evidence>
<evidence type="ECO:0000313" key="4">
    <source>
        <dbReference type="Proteomes" id="UP000001318"/>
    </source>
</evidence>
<dbReference type="InterPro" id="IPR050471">
    <property type="entry name" value="AB_hydrolase"/>
</dbReference>
<dbReference type="eggNOG" id="COG2267">
    <property type="taxonomic scope" value="Bacteria"/>
</dbReference>
<dbReference type="HOGENOM" id="CLU_679154_0_0_11"/>
<dbReference type="EMBL" id="AM849034">
    <property type="protein sequence ID" value="CAQ01077.1"/>
    <property type="molecule type" value="Genomic_DNA"/>
</dbReference>
<dbReference type="PANTHER" id="PTHR43433">
    <property type="entry name" value="HYDROLASE, ALPHA/BETA FOLD FAMILY PROTEIN"/>
    <property type="match status" value="1"/>
</dbReference>
<dbReference type="Gene3D" id="3.40.50.1820">
    <property type="entry name" value="alpha/beta hydrolase"/>
    <property type="match status" value="1"/>
</dbReference>
<dbReference type="AlphaFoldDB" id="B0RFU0"/>
<organism evidence="3 4">
    <name type="scientific">Clavibacter sepedonicus</name>
    <name type="common">Clavibacter michiganensis subsp. sepedonicus</name>
    <dbReference type="NCBI Taxonomy" id="31964"/>
    <lineage>
        <taxon>Bacteria</taxon>
        <taxon>Bacillati</taxon>
        <taxon>Actinomycetota</taxon>
        <taxon>Actinomycetes</taxon>
        <taxon>Micrococcales</taxon>
        <taxon>Microbacteriaceae</taxon>
        <taxon>Clavibacter</taxon>
    </lineage>
</organism>
<reference evidence="3 4" key="1">
    <citation type="journal article" date="2008" name="J. Bacteriol.">
        <title>Genome of the actinomycete plant pathogen Clavibacter michiganensis subsp. sepedonicus suggests recent niche adaptation.</title>
        <authorList>
            <person name="Bentley S.D."/>
            <person name="Corton C."/>
            <person name="Brown S.E."/>
            <person name="Barron A."/>
            <person name="Clark L."/>
            <person name="Doggett J."/>
            <person name="Harris B."/>
            <person name="Ormond D."/>
            <person name="Quail M.A."/>
            <person name="May G."/>
            <person name="Francis D."/>
            <person name="Knudson D."/>
            <person name="Parkhill J."/>
            <person name="Ishimaru C.A."/>
        </authorList>
    </citation>
    <scope>NUCLEOTIDE SEQUENCE [LARGE SCALE GENOMIC DNA]</scope>
    <source>
        <strain evidence="4">ATCC 33113 / DSM 20744 / JCM 9667 / LMG 2889 / ICMP 2535 / C-1</strain>
    </source>
</reference>
<sequence length="405" mass="41803">MIGELVVAVRAVAPAGCGHDRAPRSGGGRRRALLEHAQPRDVHRIRVAARPVCPTPQLGQLRALGRRRPGVRVRGLVGIHLPILSPRATGDRPTGPPGDGPLRRPSGDRAWSPVDRAPTLSPCSPRRICGSPTAARCTATTRGPATAPTSWSSTTAGTPNVGPPPAPLVEAPAGRGIRWISYDRPGYGGSTRHPGRTVADTAADDAALADALGVERFAVLGHSSGAVLALATAAALPARVLGALSVSPLAPVAAEGIDWFAGMHAGGERELRAAVAGREALEEELAASTFDPAMFTDGDLRALETDWAWLDGVASHGLDAGPGGMVDDDLALVADWGVDLADATAPVILLHGDADRIAPVAHARWLADRVAGVELVVRPGDGHISVLRGAADALARLRERIAETA</sequence>
<dbReference type="RefSeq" id="WP_012298372.1">
    <property type="nucleotide sequence ID" value="NC_010407.1"/>
</dbReference>
<evidence type="ECO:0000259" key="2">
    <source>
        <dbReference type="Pfam" id="PF00561"/>
    </source>
</evidence>
<proteinExistence type="predicted"/>
<dbReference type="InterPro" id="IPR029058">
    <property type="entry name" value="AB_hydrolase_fold"/>
</dbReference>
<keyword evidence="3" id="KW-0378">Hydrolase</keyword>
<feature type="domain" description="AB hydrolase-1" evidence="2">
    <location>
        <begin position="165"/>
        <end position="387"/>
    </location>
</feature>
<dbReference type="GeneID" id="29472037"/>